<evidence type="ECO:0000256" key="7">
    <source>
        <dbReference type="SAM" id="SignalP"/>
    </source>
</evidence>
<feature type="compositionally biased region" description="Polar residues" evidence="5">
    <location>
        <begin position="313"/>
        <end position="326"/>
    </location>
</feature>
<organism evidence="10 11">
    <name type="scientific">Monopterus albus</name>
    <name type="common">Swamp eel</name>
    <dbReference type="NCBI Taxonomy" id="43700"/>
    <lineage>
        <taxon>Eukaryota</taxon>
        <taxon>Metazoa</taxon>
        <taxon>Chordata</taxon>
        <taxon>Craniata</taxon>
        <taxon>Vertebrata</taxon>
        <taxon>Euteleostomi</taxon>
        <taxon>Actinopterygii</taxon>
        <taxon>Neopterygii</taxon>
        <taxon>Teleostei</taxon>
        <taxon>Neoteleostei</taxon>
        <taxon>Acanthomorphata</taxon>
        <taxon>Anabantaria</taxon>
        <taxon>Synbranchiformes</taxon>
        <taxon>Synbranchidae</taxon>
        <taxon>Monopterus</taxon>
    </lineage>
</organism>
<dbReference type="CTD" id="53832"/>
<evidence type="ECO:0000313" key="11">
    <source>
        <dbReference type="Proteomes" id="UP000261600"/>
    </source>
</evidence>
<feature type="region of interest" description="Disordered" evidence="5">
    <location>
        <begin position="641"/>
        <end position="660"/>
    </location>
</feature>
<feature type="region of interest" description="Disordered" evidence="5">
    <location>
        <begin position="313"/>
        <end position="353"/>
    </location>
</feature>
<feature type="region of interest" description="Disordered" evidence="5">
    <location>
        <begin position="504"/>
        <end position="526"/>
    </location>
</feature>
<dbReference type="FunFam" id="2.60.40.10:FF:000348">
    <property type="entry name" value="Interleukin 20 receptor subunit alpha"/>
    <property type="match status" value="1"/>
</dbReference>
<dbReference type="AlphaFoldDB" id="A0A3Q3QXR2"/>
<dbReference type="PANTHER" id="PTHR20859:SF86">
    <property type="entry name" value="INTERLEUKIN-20 RECEPTOR SUBUNIT ALPHA"/>
    <property type="match status" value="1"/>
</dbReference>
<reference evidence="10" key="1">
    <citation type="submission" date="2025-08" db="UniProtKB">
        <authorList>
            <consortium name="Ensembl"/>
        </authorList>
    </citation>
    <scope>IDENTIFICATION</scope>
</reference>
<feature type="signal peptide" evidence="7">
    <location>
        <begin position="1"/>
        <end position="19"/>
    </location>
</feature>
<dbReference type="SUPFAM" id="SSF49265">
    <property type="entry name" value="Fibronectin type III"/>
    <property type="match status" value="2"/>
</dbReference>
<dbReference type="Ensembl" id="ENSMALT00000022737.1">
    <property type="protein sequence ID" value="ENSMALP00000022311.1"/>
    <property type="gene ID" value="ENSMALG00000015579.1"/>
</dbReference>
<dbReference type="InterPro" id="IPR036116">
    <property type="entry name" value="FN3_sf"/>
</dbReference>
<feature type="chain" id="PRO_5018560472" description="Fibronectin type-III domain-containing protein" evidence="7">
    <location>
        <begin position="20"/>
        <end position="676"/>
    </location>
</feature>
<dbReference type="Pfam" id="PF09294">
    <property type="entry name" value="Interfer-bind"/>
    <property type="match status" value="1"/>
</dbReference>
<reference evidence="10" key="2">
    <citation type="submission" date="2025-09" db="UniProtKB">
        <authorList>
            <consortium name="Ensembl"/>
        </authorList>
    </citation>
    <scope>IDENTIFICATION</scope>
</reference>
<dbReference type="GO" id="GO:0005886">
    <property type="term" value="C:plasma membrane"/>
    <property type="evidence" value="ECO:0007669"/>
    <property type="project" value="TreeGrafter"/>
</dbReference>
<dbReference type="GeneID" id="109962234"/>
<name>A0A3Q3QXR2_MONAL</name>
<dbReference type="RefSeq" id="XP_020459419.1">
    <property type="nucleotide sequence ID" value="XM_020603763.1"/>
</dbReference>
<evidence type="ECO:0000259" key="8">
    <source>
        <dbReference type="Pfam" id="PF01108"/>
    </source>
</evidence>
<accession>A0A3Q3QXR2</accession>
<feature type="compositionally biased region" description="Basic and acidic residues" evidence="5">
    <location>
        <begin position="516"/>
        <end position="526"/>
    </location>
</feature>
<evidence type="ECO:0000256" key="3">
    <source>
        <dbReference type="ARBA" id="ARBA00023157"/>
    </source>
</evidence>
<proteinExistence type="inferred from homology"/>
<keyword evidence="6" id="KW-0472">Membrane</keyword>
<keyword evidence="3" id="KW-1015">Disulfide bond</keyword>
<feature type="region of interest" description="Disordered" evidence="5">
    <location>
        <begin position="608"/>
        <end position="632"/>
    </location>
</feature>
<dbReference type="PANTHER" id="PTHR20859">
    <property type="entry name" value="INTERFERON/INTERLEUKIN RECEPTOR"/>
    <property type="match status" value="1"/>
</dbReference>
<dbReference type="GO" id="GO:0004896">
    <property type="term" value="F:cytokine receptor activity"/>
    <property type="evidence" value="ECO:0007669"/>
    <property type="project" value="TreeGrafter"/>
</dbReference>
<evidence type="ECO:0000259" key="9">
    <source>
        <dbReference type="Pfam" id="PF09294"/>
    </source>
</evidence>
<dbReference type="InterPro" id="IPR015373">
    <property type="entry name" value="Interferon/interleukin_rcp_dom"/>
</dbReference>
<keyword evidence="6" id="KW-1133">Transmembrane helix</keyword>
<dbReference type="STRING" id="43700.ENSMALP00000022311"/>
<protein>
    <recommendedName>
        <fullName evidence="12">Fibronectin type-III domain-containing protein</fullName>
    </recommendedName>
</protein>
<dbReference type="KEGG" id="malb:109962234"/>
<dbReference type="Pfam" id="PF01108">
    <property type="entry name" value="Tissue_fac"/>
    <property type="match status" value="1"/>
</dbReference>
<evidence type="ECO:0000256" key="4">
    <source>
        <dbReference type="ARBA" id="ARBA00023170"/>
    </source>
</evidence>
<dbReference type="InterPro" id="IPR050650">
    <property type="entry name" value="Type-II_Cytokine-TF_Rcpt"/>
</dbReference>
<feature type="compositionally biased region" description="Acidic residues" evidence="5">
    <location>
        <begin position="615"/>
        <end position="626"/>
    </location>
</feature>
<keyword evidence="2 7" id="KW-0732">Signal</keyword>
<evidence type="ECO:0008006" key="12">
    <source>
        <dbReference type="Google" id="ProtNLM"/>
    </source>
</evidence>
<feature type="domain" description="Fibronectin type-III" evidence="8">
    <location>
        <begin position="6"/>
        <end position="115"/>
    </location>
</feature>
<keyword evidence="4" id="KW-0675">Receptor</keyword>
<dbReference type="Gene3D" id="2.60.40.10">
    <property type="entry name" value="Immunoglobulins"/>
    <property type="match status" value="2"/>
</dbReference>
<feature type="region of interest" description="Disordered" evidence="5">
    <location>
        <begin position="454"/>
        <end position="481"/>
    </location>
</feature>
<dbReference type="Proteomes" id="UP000261600">
    <property type="component" value="Unplaced"/>
</dbReference>
<feature type="transmembrane region" description="Helical" evidence="6">
    <location>
        <begin position="244"/>
        <end position="265"/>
    </location>
</feature>
<evidence type="ECO:0000256" key="6">
    <source>
        <dbReference type="SAM" id="Phobius"/>
    </source>
</evidence>
<evidence type="ECO:0000256" key="5">
    <source>
        <dbReference type="SAM" id="MobiDB-lite"/>
    </source>
</evidence>
<sequence>MWTVLVLLNLGALHCTVSSSPPSPNNVSFSSVNLRNVLQWSPGSGTPDDTHFTVQYAIYGDSVESSRGRRIYWREVSRCTEIAQNWCDLSNETWDQEQGYYARVRAMSRRASSKWALTQRRFDPKSDTSFGPPLVSVEIENNSAIITLKGPMRYQPNNHTAVISMATFYPHMTYNLSVHNARRGKTHHFLLESSLYKYQLMEYDTEYCFSAKARFLSMPIPCRSSAWHCLTMPQDPVIGQLQKMVWGIAVPALCMCVLVVIGYFLHNYLTGKDQKKPYMLNPHPVLPLPTSTICPPDNLNVIVNIVIKDTPSHTDSAISDSASPKHQQPIADPPPRYSPQRSETPPEPQGPWEYLPTDYGFVGVAPKICVVREEDTREARHDRGDKGDHLTSKCQRCIASDSYEQKEWRVEDCQATEVYSHQVKPGLWQNPIHTCMQTHAQTRSQLNSLLLTQESSQSFQRATEDDSEEDRDPPGLFIDKNPQTGLFHIPLNLQIQKEVGSVEDTEGKMRERRHGKMNEGVEKGSKSENVPFLSAYLSNSVKYMPNSHTDQSDSLPDDYGVLRVVHNITEDEDEEEEEGAICINWDPELRKLVLPEMALDFKKEGGLDGLMGEKESEDWSGGEDEEVKTREDELRLKNVVVRQPSEEEAEAQREKEKGGEMDDILTKWGLVFSVDQ</sequence>
<evidence type="ECO:0000313" key="10">
    <source>
        <dbReference type="Ensembl" id="ENSMALP00000022311.1"/>
    </source>
</evidence>
<keyword evidence="6" id="KW-0812">Transmembrane</keyword>
<dbReference type="OrthoDB" id="9909056at2759"/>
<comment type="similarity">
    <text evidence="1">Belongs to the type II cytokine receptor family.</text>
</comment>
<feature type="compositionally biased region" description="Basic and acidic residues" evidence="5">
    <location>
        <begin position="650"/>
        <end position="660"/>
    </location>
</feature>
<dbReference type="InterPro" id="IPR003961">
    <property type="entry name" value="FN3_dom"/>
</dbReference>
<dbReference type="InterPro" id="IPR013783">
    <property type="entry name" value="Ig-like_fold"/>
</dbReference>
<evidence type="ECO:0000256" key="2">
    <source>
        <dbReference type="ARBA" id="ARBA00022729"/>
    </source>
</evidence>
<keyword evidence="11" id="KW-1185">Reference proteome</keyword>
<feature type="domain" description="Interferon/interleukin receptor" evidence="9">
    <location>
        <begin position="128"/>
        <end position="231"/>
    </location>
</feature>
<evidence type="ECO:0000256" key="1">
    <source>
        <dbReference type="ARBA" id="ARBA00005399"/>
    </source>
</evidence>